<dbReference type="RefSeq" id="WP_161479632.1">
    <property type="nucleotide sequence ID" value="NZ_WXEW01000003.1"/>
</dbReference>
<evidence type="ECO:0000313" key="1">
    <source>
        <dbReference type="EMBL" id="NAS22233.1"/>
    </source>
</evidence>
<reference evidence="1 2" key="1">
    <citation type="submission" date="2020-01" db="EMBL/GenBank/DDBJ databases">
        <title>Herbidospora sp. NEAU-GS84 nov., a novel actinomycete isolated from soil.</title>
        <authorList>
            <person name="Han L."/>
        </authorList>
    </citation>
    <scope>NUCLEOTIDE SEQUENCE [LARGE SCALE GENOMIC DNA]</scope>
    <source>
        <strain evidence="1 2">NEAU-GS84</strain>
    </source>
</reference>
<organism evidence="1 2">
    <name type="scientific">Herbidospora solisilvae</name>
    <dbReference type="NCBI Taxonomy" id="2696284"/>
    <lineage>
        <taxon>Bacteria</taxon>
        <taxon>Bacillati</taxon>
        <taxon>Actinomycetota</taxon>
        <taxon>Actinomycetes</taxon>
        <taxon>Streptosporangiales</taxon>
        <taxon>Streptosporangiaceae</taxon>
        <taxon>Herbidospora</taxon>
    </lineage>
</organism>
<protein>
    <submittedName>
        <fullName evidence="1">Uncharacterized protein</fullName>
    </submittedName>
</protein>
<sequence length="62" mass="7145">MNEEFLEAELAMAENSHPEELAEEPITEWLYDPADAEREEIGLRGLIGTVEVLEEDVIWDTR</sequence>
<comment type="caution">
    <text evidence="1">The sequence shown here is derived from an EMBL/GenBank/DDBJ whole genome shotgun (WGS) entry which is preliminary data.</text>
</comment>
<accession>A0A7C9N6J5</accession>
<name>A0A7C9N6J5_9ACTN</name>
<gene>
    <name evidence="1" type="ORF">GT755_11120</name>
</gene>
<evidence type="ECO:0000313" key="2">
    <source>
        <dbReference type="Proteomes" id="UP000479526"/>
    </source>
</evidence>
<dbReference type="AlphaFoldDB" id="A0A7C9N6J5"/>
<dbReference type="EMBL" id="WXEW01000003">
    <property type="protein sequence ID" value="NAS22233.1"/>
    <property type="molecule type" value="Genomic_DNA"/>
</dbReference>
<proteinExistence type="predicted"/>
<dbReference type="Proteomes" id="UP000479526">
    <property type="component" value="Unassembled WGS sequence"/>
</dbReference>
<keyword evidence="2" id="KW-1185">Reference proteome</keyword>